<protein>
    <submittedName>
        <fullName evidence="2">Uncharacterized protein</fullName>
    </submittedName>
</protein>
<feature type="chain" id="PRO_5014111195" evidence="1">
    <location>
        <begin position="31"/>
        <end position="200"/>
    </location>
</feature>
<proteinExistence type="predicted"/>
<sequence>MKRQAEINRFAIFLFCSLVSLGSLAPTATSEGSKTTTGQMQKHFTTQIKPLASVIERQATTLFKKYNVCSSVTPKTLHWLTADSQARDLVKKIPDCRAFAADCCTLHIFHNILQNVRSDIELICGENLTQFVNANINQLNVTLSERAALYTCKDEDLPQMDRSQVQRMKTAEKKTYIWWVLQKYEQFMQHTTKIYSSAEM</sequence>
<reference evidence="3" key="1">
    <citation type="submission" date="2017-11" db="EMBL/GenBank/DDBJ databases">
        <authorList>
            <person name="Lima N.C."/>
            <person name="Parody-Merino A.M."/>
            <person name="Battley P.F."/>
            <person name="Fidler A.E."/>
            <person name="Prosdocimi F."/>
        </authorList>
    </citation>
    <scope>NUCLEOTIDE SEQUENCE [LARGE SCALE GENOMIC DNA]</scope>
</reference>
<dbReference type="EMBL" id="KZ507520">
    <property type="protein sequence ID" value="PKU36664.1"/>
    <property type="molecule type" value="Genomic_DNA"/>
</dbReference>
<dbReference type="AlphaFoldDB" id="A0A2I0TS77"/>
<organism evidence="2 3">
    <name type="scientific">Limosa lapponica baueri</name>
    <dbReference type="NCBI Taxonomy" id="1758121"/>
    <lineage>
        <taxon>Eukaryota</taxon>
        <taxon>Metazoa</taxon>
        <taxon>Chordata</taxon>
        <taxon>Craniata</taxon>
        <taxon>Vertebrata</taxon>
        <taxon>Euteleostomi</taxon>
        <taxon>Archelosauria</taxon>
        <taxon>Archosauria</taxon>
        <taxon>Dinosauria</taxon>
        <taxon>Saurischia</taxon>
        <taxon>Theropoda</taxon>
        <taxon>Coelurosauria</taxon>
        <taxon>Aves</taxon>
        <taxon>Neognathae</taxon>
        <taxon>Neoaves</taxon>
        <taxon>Charadriiformes</taxon>
        <taxon>Scolopacidae</taxon>
        <taxon>Limosa</taxon>
    </lineage>
</organism>
<evidence type="ECO:0000313" key="3">
    <source>
        <dbReference type="Proteomes" id="UP000233556"/>
    </source>
</evidence>
<reference evidence="3" key="2">
    <citation type="submission" date="2017-12" db="EMBL/GenBank/DDBJ databases">
        <title>Genome sequence of the Bar-tailed Godwit (Limosa lapponica baueri).</title>
        <authorList>
            <person name="Lima N.C.B."/>
            <person name="Parody-Merino A.M."/>
            <person name="Battley P.F."/>
            <person name="Fidler A.E."/>
            <person name="Prosdocimi F."/>
        </authorList>
    </citation>
    <scope>NUCLEOTIDE SEQUENCE [LARGE SCALE GENOMIC DNA]</scope>
</reference>
<dbReference type="OrthoDB" id="9199509at2759"/>
<evidence type="ECO:0000256" key="1">
    <source>
        <dbReference type="SAM" id="SignalP"/>
    </source>
</evidence>
<gene>
    <name evidence="2" type="ORF">llap_13034</name>
</gene>
<evidence type="ECO:0000313" key="2">
    <source>
        <dbReference type="EMBL" id="PKU36664.1"/>
    </source>
</evidence>
<name>A0A2I0TS77_LIMLA</name>
<feature type="signal peptide" evidence="1">
    <location>
        <begin position="1"/>
        <end position="30"/>
    </location>
</feature>
<keyword evidence="3" id="KW-1185">Reference proteome</keyword>
<keyword evidence="1" id="KW-0732">Signal</keyword>
<dbReference type="Proteomes" id="UP000233556">
    <property type="component" value="Unassembled WGS sequence"/>
</dbReference>
<accession>A0A2I0TS77</accession>